<dbReference type="AlphaFoldDB" id="A0AB34IVS6"/>
<organism evidence="2 3">
    <name type="scientific">Prymnesium parvum</name>
    <name type="common">Toxic golden alga</name>
    <dbReference type="NCBI Taxonomy" id="97485"/>
    <lineage>
        <taxon>Eukaryota</taxon>
        <taxon>Haptista</taxon>
        <taxon>Haptophyta</taxon>
        <taxon>Prymnesiophyceae</taxon>
        <taxon>Prymnesiales</taxon>
        <taxon>Prymnesiaceae</taxon>
        <taxon>Prymnesium</taxon>
    </lineage>
</organism>
<keyword evidence="1" id="KW-0472">Membrane</keyword>
<protein>
    <submittedName>
        <fullName evidence="2">Uncharacterized protein</fullName>
    </submittedName>
</protein>
<comment type="caution">
    <text evidence="2">The sequence shown here is derived from an EMBL/GenBank/DDBJ whole genome shotgun (WGS) entry which is preliminary data.</text>
</comment>
<evidence type="ECO:0000313" key="2">
    <source>
        <dbReference type="EMBL" id="KAL1507108.1"/>
    </source>
</evidence>
<feature type="transmembrane region" description="Helical" evidence="1">
    <location>
        <begin position="171"/>
        <end position="196"/>
    </location>
</feature>
<feature type="transmembrane region" description="Helical" evidence="1">
    <location>
        <begin position="217"/>
        <end position="240"/>
    </location>
</feature>
<dbReference type="PANTHER" id="PTHR40849">
    <property type="entry name" value="C2 CALCIUM-DEPENDENT MEMBRANE TARGETING"/>
    <property type="match status" value="1"/>
</dbReference>
<reference evidence="2 3" key="1">
    <citation type="journal article" date="2024" name="Science">
        <title>Giant polyketide synthase enzymes in the biosynthesis of giant marine polyether toxins.</title>
        <authorList>
            <person name="Fallon T.R."/>
            <person name="Shende V.V."/>
            <person name="Wierzbicki I.H."/>
            <person name="Pendleton A.L."/>
            <person name="Watervoot N.F."/>
            <person name="Auber R.P."/>
            <person name="Gonzalez D.J."/>
            <person name="Wisecaver J.H."/>
            <person name="Moore B.S."/>
        </authorList>
    </citation>
    <scope>NUCLEOTIDE SEQUENCE [LARGE SCALE GENOMIC DNA]</scope>
    <source>
        <strain evidence="2 3">12B1</strain>
    </source>
</reference>
<keyword evidence="1" id="KW-0812">Transmembrane</keyword>
<sequence length="468" mass="53105">MKRLYHWFMDDTPPSPSRGLETRNDEESSPSLFGSFSKSFSDSFTHMWDAALSAQVDRMLSSVGRYMSNSLVDPYAPSFVNSIYETVWHELWADIQHELKVSVMESLTYGDEEDRLFREFRLKGWPTSGPPFWPKGSMCPKGYTWFRANVLYSVLPADGTTWSVLRTPTGFIVFCIGMTSAYAANVWLFVILFFLIDKRDEFQLVNFILKFKGFQAVSALISAASASSAMYHCTVVSNGVTCPVEAPGNYHMFVYAAVMEPVRIVLVWVAFSLLWFGYAHGGKEEILALENVRQDMADGKLDGVRDLKALREQDTELDRHEAEASAEYEIDAAVQRARKKFSTFRRTGGFLPYFLVYDLLAAAYVAWCYGLDLLTNGFTPYDPNTAWKLWTTIFFAKNQYALMAFPFLIFSMPVIGRALTKTKTTGYDKRGMLCAGLSSGQIKKVFNDRQESKSAAASHSRRHEEELH</sequence>
<name>A0AB34IVS6_PRYPA</name>
<accession>A0AB34IVS6</accession>
<dbReference type="EMBL" id="JBGBPQ010000018">
    <property type="protein sequence ID" value="KAL1507108.1"/>
    <property type="molecule type" value="Genomic_DNA"/>
</dbReference>
<feature type="transmembrane region" description="Helical" evidence="1">
    <location>
        <begin position="348"/>
        <end position="367"/>
    </location>
</feature>
<keyword evidence="3" id="KW-1185">Reference proteome</keyword>
<dbReference type="PANTHER" id="PTHR40849:SF2">
    <property type="entry name" value="RGS DOMAIN-CONTAINING PROTEIN"/>
    <property type="match status" value="1"/>
</dbReference>
<feature type="transmembrane region" description="Helical" evidence="1">
    <location>
        <begin position="252"/>
        <end position="276"/>
    </location>
</feature>
<keyword evidence="1" id="KW-1133">Transmembrane helix</keyword>
<proteinExistence type="predicted"/>
<evidence type="ECO:0000256" key="1">
    <source>
        <dbReference type="SAM" id="Phobius"/>
    </source>
</evidence>
<evidence type="ECO:0000313" key="3">
    <source>
        <dbReference type="Proteomes" id="UP001515480"/>
    </source>
</evidence>
<gene>
    <name evidence="2" type="ORF">AB1Y20_007964</name>
</gene>
<feature type="transmembrane region" description="Helical" evidence="1">
    <location>
        <begin position="400"/>
        <end position="420"/>
    </location>
</feature>
<dbReference type="Proteomes" id="UP001515480">
    <property type="component" value="Unassembled WGS sequence"/>
</dbReference>